<comment type="caution">
    <text evidence="1">The sequence shown here is derived from an EMBL/GenBank/DDBJ whole genome shotgun (WGS) entry which is preliminary data.</text>
</comment>
<accession>A0AAV5MVV5</accession>
<protein>
    <submittedName>
        <fullName evidence="1">Uncharacterized protein</fullName>
    </submittedName>
</protein>
<dbReference type="AlphaFoldDB" id="A0AAV5MVV5"/>
<feature type="non-terminal residue" evidence="1">
    <location>
        <position position="1"/>
    </location>
</feature>
<dbReference type="Proteomes" id="UP001054252">
    <property type="component" value="Unassembled WGS sequence"/>
</dbReference>
<name>A0AAV5MVV5_9ROSI</name>
<evidence type="ECO:0000313" key="2">
    <source>
        <dbReference type="Proteomes" id="UP001054252"/>
    </source>
</evidence>
<proteinExistence type="predicted"/>
<reference evidence="1 2" key="1">
    <citation type="journal article" date="2021" name="Commun. Biol.">
        <title>The genome of Shorea leprosula (Dipterocarpaceae) highlights the ecological relevance of drought in aseasonal tropical rainforests.</title>
        <authorList>
            <person name="Ng K.K.S."/>
            <person name="Kobayashi M.J."/>
            <person name="Fawcett J.A."/>
            <person name="Hatakeyama M."/>
            <person name="Paape T."/>
            <person name="Ng C.H."/>
            <person name="Ang C.C."/>
            <person name="Tnah L.H."/>
            <person name="Lee C.T."/>
            <person name="Nishiyama T."/>
            <person name="Sese J."/>
            <person name="O'Brien M.J."/>
            <person name="Copetti D."/>
            <person name="Mohd Noor M.I."/>
            <person name="Ong R.C."/>
            <person name="Putra M."/>
            <person name="Sireger I.Z."/>
            <person name="Indrioko S."/>
            <person name="Kosugi Y."/>
            <person name="Izuno A."/>
            <person name="Isagi Y."/>
            <person name="Lee S.L."/>
            <person name="Shimizu K.K."/>
        </authorList>
    </citation>
    <scope>NUCLEOTIDE SEQUENCE [LARGE SCALE GENOMIC DNA]</scope>
    <source>
        <strain evidence="1">214</strain>
    </source>
</reference>
<evidence type="ECO:0000313" key="1">
    <source>
        <dbReference type="EMBL" id="GKV53950.1"/>
    </source>
</evidence>
<dbReference type="EMBL" id="BPVZ01002441">
    <property type="protein sequence ID" value="GKV53950.1"/>
    <property type="molecule type" value="Genomic_DNA"/>
</dbReference>
<organism evidence="1 2">
    <name type="scientific">Rubroshorea leprosula</name>
    <dbReference type="NCBI Taxonomy" id="152421"/>
    <lineage>
        <taxon>Eukaryota</taxon>
        <taxon>Viridiplantae</taxon>
        <taxon>Streptophyta</taxon>
        <taxon>Embryophyta</taxon>
        <taxon>Tracheophyta</taxon>
        <taxon>Spermatophyta</taxon>
        <taxon>Magnoliopsida</taxon>
        <taxon>eudicotyledons</taxon>
        <taxon>Gunneridae</taxon>
        <taxon>Pentapetalae</taxon>
        <taxon>rosids</taxon>
        <taxon>malvids</taxon>
        <taxon>Malvales</taxon>
        <taxon>Dipterocarpaceae</taxon>
        <taxon>Rubroshorea</taxon>
    </lineage>
</organism>
<sequence>TVHNTVHITLFTHRGPTINGDLNDLVCDIITNLEISDNVEIYRNSIVIKGSLNDDFSVNL</sequence>
<keyword evidence="2" id="KW-1185">Reference proteome</keyword>
<gene>
    <name evidence="1" type="ORF">SLEP1_g60461</name>
</gene>